<evidence type="ECO:0000313" key="2">
    <source>
        <dbReference type="Proteomes" id="UP000033163"/>
    </source>
</evidence>
<protein>
    <submittedName>
        <fullName evidence="1">Uncharacterized protein</fullName>
    </submittedName>
</protein>
<dbReference type="PATRIC" id="fig|1073571.4.peg.45"/>
<sequence>MGRNFYIHAGGCIRNWEEMNTMVRYYDKSLGLSFPIMDSSWTKLLMKAGQHVK</sequence>
<dbReference type="AlphaFoldDB" id="A0A0E4H9N9"/>
<dbReference type="EMBL" id="LN831776">
    <property type="protein sequence ID" value="CQR51127.1"/>
    <property type="molecule type" value="Genomic_DNA"/>
</dbReference>
<proteinExistence type="predicted"/>
<dbReference type="HOGENOM" id="CLU_3064304_0_0_9"/>
<dbReference type="KEGG" id="pri:PRIO_0045"/>
<gene>
    <name evidence="1" type="ORF">PRIO_0045</name>
</gene>
<organism evidence="1 2">
    <name type="scientific">Paenibacillus riograndensis SBR5</name>
    <dbReference type="NCBI Taxonomy" id="1073571"/>
    <lineage>
        <taxon>Bacteria</taxon>
        <taxon>Bacillati</taxon>
        <taxon>Bacillota</taxon>
        <taxon>Bacilli</taxon>
        <taxon>Bacillales</taxon>
        <taxon>Paenibacillaceae</taxon>
        <taxon>Paenibacillus</taxon>
        <taxon>Paenibacillus sonchi group</taxon>
    </lineage>
</organism>
<accession>A0A0E4H9N9</accession>
<name>A0A0E4H9N9_9BACL</name>
<reference evidence="2" key="1">
    <citation type="submission" date="2015-03" db="EMBL/GenBank/DDBJ databases">
        <authorList>
            <person name="Wibberg D."/>
        </authorList>
    </citation>
    <scope>NUCLEOTIDE SEQUENCE [LARGE SCALE GENOMIC DNA]</scope>
</reference>
<evidence type="ECO:0000313" key="1">
    <source>
        <dbReference type="EMBL" id="CQR51127.1"/>
    </source>
</evidence>
<dbReference type="Proteomes" id="UP000033163">
    <property type="component" value="Chromosome I"/>
</dbReference>